<dbReference type="CDD" id="cd09272">
    <property type="entry name" value="RNase_HI_RT_Ty1"/>
    <property type="match status" value="1"/>
</dbReference>
<keyword evidence="2" id="KW-1185">Reference proteome</keyword>
<dbReference type="PANTHER" id="PTHR11439:SF463">
    <property type="entry name" value="REVERSE TRANSCRIPTASE TY1_COPIA-TYPE DOMAIN-CONTAINING PROTEIN"/>
    <property type="match status" value="1"/>
</dbReference>
<evidence type="ECO:0000313" key="2">
    <source>
        <dbReference type="Proteomes" id="UP000233551"/>
    </source>
</evidence>
<sequence length="182" mass="20304">MEIQQGNHGVFACQRKYLKEILKRFGMEECKSVSTPMNLKEKLQKGDGVEATDATTYRSLIGRLMYLTVTRPDIKFTVSALSRFMNCASELHMMAAKRVVRYLKGTATFGIKFSRGNQFKLSGFTNSDWANCVDDMRSASGYCFTLGSWCFSWSSKKQEVVAQSTAEAEFMAASGVANSLFG</sequence>
<dbReference type="Proteomes" id="UP000233551">
    <property type="component" value="Unassembled WGS sequence"/>
</dbReference>
<dbReference type="AlphaFoldDB" id="A0A2I0HM00"/>
<gene>
    <name evidence="1" type="ORF">CRG98_046862</name>
</gene>
<dbReference type="STRING" id="22663.A0A2I0HM00"/>
<evidence type="ECO:0008006" key="3">
    <source>
        <dbReference type="Google" id="ProtNLM"/>
    </source>
</evidence>
<comment type="caution">
    <text evidence="1">The sequence shown here is derived from an EMBL/GenBank/DDBJ whole genome shotgun (WGS) entry which is preliminary data.</text>
</comment>
<dbReference type="PANTHER" id="PTHR11439">
    <property type="entry name" value="GAG-POL-RELATED RETROTRANSPOSON"/>
    <property type="match status" value="1"/>
</dbReference>
<dbReference type="EMBL" id="PGOL01007371">
    <property type="protein sequence ID" value="PKI32749.1"/>
    <property type="molecule type" value="Genomic_DNA"/>
</dbReference>
<reference evidence="1 2" key="1">
    <citation type="submission" date="2017-11" db="EMBL/GenBank/DDBJ databases">
        <title>De-novo sequencing of pomegranate (Punica granatum L.) genome.</title>
        <authorList>
            <person name="Akparov Z."/>
            <person name="Amiraslanov A."/>
            <person name="Hajiyeva S."/>
            <person name="Abbasov M."/>
            <person name="Kaur K."/>
            <person name="Hamwieh A."/>
            <person name="Solovyev V."/>
            <person name="Salamov A."/>
            <person name="Braich B."/>
            <person name="Kosarev P."/>
            <person name="Mahmoud A."/>
            <person name="Hajiyev E."/>
            <person name="Babayeva S."/>
            <person name="Izzatullayeva V."/>
            <person name="Mammadov A."/>
            <person name="Mammadov A."/>
            <person name="Sharifova S."/>
            <person name="Ojaghi J."/>
            <person name="Eynullazada K."/>
            <person name="Bayramov B."/>
            <person name="Abdulazimova A."/>
            <person name="Shahmuradov I."/>
        </authorList>
    </citation>
    <scope>NUCLEOTIDE SEQUENCE [LARGE SCALE GENOMIC DNA]</scope>
    <source>
        <strain evidence="2">cv. AG2017</strain>
        <tissue evidence="1">Leaf</tissue>
    </source>
</reference>
<name>A0A2I0HM00_PUNGR</name>
<organism evidence="1 2">
    <name type="scientific">Punica granatum</name>
    <name type="common">Pomegranate</name>
    <dbReference type="NCBI Taxonomy" id="22663"/>
    <lineage>
        <taxon>Eukaryota</taxon>
        <taxon>Viridiplantae</taxon>
        <taxon>Streptophyta</taxon>
        <taxon>Embryophyta</taxon>
        <taxon>Tracheophyta</taxon>
        <taxon>Spermatophyta</taxon>
        <taxon>Magnoliopsida</taxon>
        <taxon>eudicotyledons</taxon>
        <taxon>Gunneridae</taxon>
        <taxon>Pentapetalae</taxon>
        <taxon>rosids</taxon>
        <taxon>malvids</taxon>
        <taxon>Myrtales</taxon>
        <taxon>Lythraceae</taxon>
        <taxon>Punica</taxon>
    </lineage>
</organism>
<protein>
    <recommendedName>
        <fullName evidence="3">Reverse transcriptase Ty1/copia-type domain-containing protein</fullName>
    </recommendedName>
</protein>
<accession>A0A2I0HM00</accession>
<proteinExistence type="predicted"/>
<evidence type="ECO:0000313" key="1">
    <source>
        <dbReference type="EMBL" id="PKI32749.1"/>
    </source>
</evidence>